<dbReference type="EMBL" id="JACGWJ010000010">
    <property type="protein sequence ID" value="KAL0391991.1"/>
    <property type="molecule type" value="Genomic_DNA"/>
</dbReference>
<protein>
    <submittedName>
        <fullName evidence="1">Ricin B-like lectin R40G3</fullName>
    </submittedName>
</protein>
<dbReference type="InterPro" id="IPR035992">
    <property type="entry name" value="Ricin_B-like_lectins"/>
</dbReference>
<dbReference type="Gene3D" id="2.80.10.50">
    <property type="match status" value="1"/>
</dbReference>
<organism evidence="1">
    <name type="scientific">Sesamum radiatum</name>
    <name type="common">Black benniseed</name>
    <dbReference type="NCBI Taxonomy" id="300843"/>
    <lineage>
        <taxon>Eukaryota</taxon>
        <taxon>Viridiplantae</taxon>
        <taxon>Streptophyta</taxon>
        <taxon>Embryophyta</taxon>
        <taxon>Tracheophyta</taxon>
        <taxon>Spermatophyta</taxon>
        <taxon>Magnoliopsida</taxon>
        <taxon>eudicotyledons</taxon>
        <taxon>Gunneridae</taxon>
        <taxon>Pentapetalae</taxon>
        <taxon>asterids</taxon>
        <taxon>lamiids</taxon>
        <taxon>Lamiales</taxon>
        <taxon>Pedaliaceae</taxon>
        <taxon>Sesamum</taxon>
    </lineage>
</organism>
<proteinExistence type="predicted"/>
<name>A0AAW2SK26_SESRA</name>
<sequence length="164" mass="19116">MDDNIRQYGEREWVKDKKYSDQVKDQVGNPGFSLVNVVTGQALRHAPAVREPVQMVPYNRDVLDINFMWSESHDLGDGHRAIRMANNILLNLDIFHGDSNVHDASTLVLWEWNEGANQRWRIVPYFRSSISRYSSQQQQPPQAWIIICRITFRPLPTAITVRQR</sequence>
<comment type="caution">
    <text evidence="1">The sequence shown here is derived from an EMBL/GenBank/DDBJ whole genome shotgun (WGS) entry which is preliminary data.</text>
</comment>
<gene>
    <name evidence="1" type="ORF">Sradi_2421900</name>
</gene>
<evidence type="ECO:0000313" key="1">
    <source>
        <dbReference type="EMBL" id="KAL0391991.1"/>
    </source>
</evidence>
<dbReference type="SUPFAM" id="SSF50370">
    <property type="entry name" value="Ricin B-like lectins"/>
    <property type="match status" value="1"/>
</dbReference>
<dbReference type="AlphaFoldDB" id="A0AAW2SK26"/>
<reference evidence="1" key="1">
    <citation type="submission" date="2020-06" db="EMBL/GenBank/DDBJ databases">
        <authorList>
            <person name="Li T."/>
            <person name="Hu X."/>
            <person name="Zhang T."/>
            <person name="Song X."/>
            <person name="Zhang H."/>
            <person name="Dai N."/>
            <person name="Sheng W."/>
            <person name="Hou X."/>
            <person name="Wei L."/>
        </authorList>
    </citation>
    <scope>NUCLEOTIDE SEQUENCE</scope>
    <source>
        <strain evidence="1">G02</strain>
        <tissue evidence="1">Leaf</tissue>
    </source>
</reference>
<dbReference type="PANTHER" id="PTHR31257">
    <property type="entry name" value="RICIN B-LIKE LECTIN EULS3"/>
    <property type="match status" value="1"/>
</dbReference>
<accession>A0AAW2SK26</accession>
<reference evidence="1" key="2">
    <citation type="journal article" date="2024" name="Plant">
        <title>Genomic evolution and insights into agronomic trait innovations of Sesamum species.</title>
        <authorList>
            <person name="Miao H."/>
            <person name="Wang L."/>
            <person name="Qu L."/>
            <person name="Liu H."/>
            <person name="Sun Y."/>
            <person name="Le M."/>
            <person name="Wang Q."/>
            <person name="Wei S."/>
            <person name="Zheng Y."/>
            <person name="Lin W."/>
            <person name="Duan Y."/>
            <person name="Cao H."/>
            <person name="Xiong S."/>
            <person name="Wang X."/>
            <person name="Wei L."/>
            <person name="Li C."/>
            <person name="Ma Q."/>
            <person name="Ju M."/>
            <person name="Zhao R."/>
            <person name="Li G."/>
            <person name="Mu C."/>
            <person name="Tian Q."/>
            <person name="Mei H."/>
            <person name="Zhang T."/>
            <person name="Gao T."/>
            <person name="Zhang H."/>
        </authorList>
    </citation>
    <scope>NUCLEOTIDE SEQUENCE</scope>
    <source>
        <strain evidence="1">G02</strain>
    </source>
</reference>
<dbReference type="InterPro" id="IPR040249">
    <property type="entry name" value="Ricin_B-like_lectin_EULS3-like"/>
</dbReference>
<dbReference type="PANTHER" id="PTHR31257:SF2">
    <property type="entry name" value="RICIN B-LIKE LECTIN EULS3"/>
    <property type="match status" value="1"/>
</dbReference>